<reference evidence="2 3" key="1">
    <citation type="journal article" date="2014" name="BMC Genomics">
        <title>The genome and occlusion bodies of marine Penaeus monodon nudivirus (PmNV, also known as MBV and PemoNPV) suggest that it should be assigned to a new nudivirus genus that is distinct from the terrestrial nudiviruses.</title>
        <authorList>
            <person name="Yang Y.T."/>
            <person name="Lee D.Y."/>
            <person name="Wang Y."/>
            <person name="Hu J.M."/>
            <person name="Li W.H."/>
            <person name="Leu J.H."/>
            <person name="Chang G.D."/>
            <person name="Ke H.M."/>
            <person name="Kang S.T."/>
            <person name="Lin S.S."/>
            <person name="Kou G.H."/>
            <person name="Lo C.F."/>
        </authorList>
    </citation>
    <scope>NUCLEOTIDE SEQUENCE [LARGE SCALE GENOMIC DNA]</scope>
    <source>
        <strain evidence="2">Indonesia</strain>
    </source>
</reference>
<keyword evidence="1" id="KW-0812">Transmembrane</keyword>
<evidence type="ECO:0000313" key="3">
    <source>
        <dbReference type="Proteomes" id="UP000203413"/>
    </source>
</evidence>
<evidence type="ECO:0000256" key="1">
    <source>
        <dbReference type="SAM" id="Phobius"/>
    </source>
</evidence>
<dbReference type="GeneID" id="20098342"/>
<dbReference type="RefSeq" id="YP_009051874.1">
    <property type="nucleotide sequence ID" value="NC_024692.1"/>
</dbReference>
<dbReference type="KEGG" id="vg:20098342"/>
<protein>
    <submittedName>
        <fullName evidence="2">ODV-E66</fullName>
    </submittedName>
</protein>
<organism evidence="2 3">
    <name type="scientific">Penaeus monodon nudivirus</name>
    <dbReference type="NCBI Taxonomy" id="1529056"/>
    <lineage>
        <taxon>Viruses</taxon>
        <taxon>Viruses incertae sedis</taxon>
        <taxon>Naldaviricetes</taxon>
        <taxon>Lefavirales</taxon>
        <taxon>Nudiviridae</taxon>
        <taxon>Gammanudivirus</taxon>
        <taxon>Gammanudivirus pemonodonis</taxon>
    </lineage>
</organism>
<dbReference type="InterPro" id="IPR008929">
    <property type="entry name" value="Chondroitin_lyas"/>
</dbReference>
<accession>A0A076FEL8</accession>
<evidence type="ECO:0000313" key="2">
    <source>
        <dbReference type="EMBL" id="AII15824.1"/>
    </source>
</evidence>
<gene>
    <name evidence="2" type="primary">odv-e66</name>
    <name evidence="2" type="ORF">PmNV_036</name>
</gene>
<dbReference type="EMBL" id="KJ184318">
    <property type="protein sequence ID" value="AII15824.1"/>
    <property type="molecule type" value="Genomic_DNA"/>
</dbReference>
<dbReference type="Proteomes" id="UP000203413">
    <property type="component" value="Segment"/>
</dbReference>
<dbReference type="OrthoDB" id="1386at10239"/>
<sequence length="635" mass="73434">MSVSEYFKAQAGKESRFIEFVILIAVLVMLMVLIGLTLYTEQPYVIMIDYRYKSNYYKPFVLPDGYDIDTQGRAWSNWDVNEKGIMQVCDLFNASMGYFNTKRKSSATKLGKRLLEEWIIAYLAELEKTDIANEDFNDFPWGNNWYEFTITSTTTMAYYIMLKDSLPSVKTSCAKVIQLIIKDPQTSLGWTRDKANSAMMVLPYTLAHKITGTLDTETEPYRYAINQYNLKPDETLRANEDGVHIDYSYLIHNGVYAYGYFESIYNIYPDTMQVIPEVKSFNLEHHHDMWTSKLYHPTIPMSGSTLFHRRRELNCGTYKGKTKTPSVVVVPSMKYLRIFGSNYQWSVRLGGFSIAYYECDQTVYDMGLYSCLCKERFEKGGSTEATFPRTGFVYANGTKELVPVDPNPLNIERPTTTTYYNIPYSDKAHSYVFVDYDEGCAYFQAKHSGYEPLLDLHIDESGYYDFKTEILEYELAAPLNPYIICWGKEEVELDFKNSSTGEYHAFKGTINMRTGETTVGKSTWPDPYEVQIHTYNPIYTAPYTRNEASNVSHPVYYPTGSGGTTNYSIITKHDKPFIYCPSENDVLSKEIMAKYKNPSTGEDAYAMFIFDTEWNQYLWDEYKKTNAYYKPQLIT</sequence>
<proteinExistence type="predicted"/>
<keyword evidence="1" id="KW-0472">Membrane</keyword>
<dbReference type="Gene3D" id="1.50.10.100">
    <property type="entry name" value="Chondroitin AC/alginate lyase"/>
    <property type="match status" value="1"/>
</dbReference>
<keyword evidence="3" id="KW-1185">Reference proteome</keyword>
<keyword evidence="1" id="KW-1133">Transmembrane helix</keyword>
<feature type="transmembrane region" description="Helical" evidence="1">
    <location>
        <begin position="20"/>
        <end position="39"/>
    </location>
</feature>
<dbReference type="SUPFAM" id="SSF48230">
    <property type="entry name" value="Chondroitin AC/alginate lyase"/>
    <property type="match status" value="1"/>
</dbReference>
<name>A0A076FEL8_9VIRU</name>